<evidence type="ECO:0000313" key="2">
    <source>
        <dbReference type="EMBL" id="GIL39041.1"/>
    </source>
</evidence>
<evidence type="ECO:0000313" key="3">
    <source>
        <dbReference type="Proteomes" id="UP000681075"/>
    </source>
</evidence>
<feature type="domain" description="BioF2-like acetyltransferase" evidence="1">
    <location>
        <begin position="161"/>
        <end position="298"/>
    </location>
</feature>
<organism evidence="2 3">
    <name type="scientific">Roseiterribacter gracilis</name>
    <dbReference type="NCBI Taxonomy" id="2812848"/>
    <lineage>
        <taxon>Bacteria</taxon>
        <taxon>Pseudomonadati</taxon>
        <taxon>Pseudomonadota</taxon>
        <taxon>Alphaproteobacteria</taxon>
        <taxon>Rhodospirillales</taxon>
        <taxon>Roseiterribacteraceae</taxon>
        <taxon>Roseiterribacter</taxon>
    </lineage>
</organism>
<evidence type="ECO:0000259" key="1">
    <source>
        <dbReference type="Pfam" id="PF13480"/>
    </source>
</evidence>
<dbReference type="RefSeq" id="WP_420242140.1">
    <property type="nucleotide sequence ID" value="NZ_BOPV01000001.1"/>
</dbReference>
<dbReference type="AlphaFoldDB" id="A0A8S8XB09"/>
<gene>
    <name evidence="2" type="ORF">TMPK1_12780</name>
</gene>
<reference evidence="2" key="1">
    <citation type="submission" date="2021-02" db="EMBL/GenBank/DDBJ databases">
        <title>Genome sequence of Rhodospirillales sp. strain TMPK1 isolated from soil.</title>
        <authorList>
            <person name="Nakai R."/>
            <person name="Kusada H."/>
            <person name="Tamaki H."/>
        </authorList>
    </citation>
    <scope>NUCLEOTIDE SEQUENCE</scope>
    <source>
        <strain evidence="2">TMPK1</strain>
    </source>
</reference>
<dbReference type="EMBL" id="BOPV01000001">
    <property type="protein sequence ID" value="GIL39041.1"/>
    <property type="molecule type" value="Genomic_DNA"/>
</dbReference>
<dbReference type="Gene3D" id="3.40.630.30">
    <property type="match status" value="1"/>
</dbReference>
<name>A0A8S8XB09_9PROT</name>
<proteinExistence type="predicted"/>
<dbReference type="Proteomes" id="UP000681075">
    <property type="component" value="Unassembled WGS sequence"/>
</dbReference>
<dbReference type="SUPFAM" id="SSF55729">
    <property type="entry name" value="Acyl-CoA N-acyltransferases (Nat)"/>
    <property type="match status" value="1"/>
</dbReference>
<keyword evidence="3" id="KW-1185">Reference proteome</keyword>
<dbReference type="Pfam" id="PF13480">
    <property type="entry name" value="Acetyltransf_6"/>
    <property type="match status" value="1"/>
</dbReference>
<dbReference type="InterPro" id="IPR016181">
    <property type="entry name" value="Acyl_CoA_acyltransferase"/>
</dbReference>
<dbReference type="InterPro" id="IPR038740">
    <property type="entry name" value="BioF2-like_GNAT_dom"/>
</dbReference>
<sequence>MSLTWFDSLDALPDDTAPLFAGTLFDQRFWYATVIAHGLAVNCRPRFALLRDAQGAPRALLPGQICDGVLQSLTNCYSCAWAPLTVADDARDAARDLAQALGPIAARYEALDPADERAAGFLEGLGNGSSSALRFEQFGHWHEEIGARDFTAYMQGRPGALRSTVERRGRKLMKRGAQFDWIRDGDKLRFALEAYDAIYATSWKEPEPFPRFQAEFARAASEVGVLRMALLLLDDQPVAAQIWTVLDDRASVLKLAHDQKYDELSPGTVLTALALERLIDDDQVAEIDFGRGDDPYKRLWAHNRRGFVGVETARWTRPAEAMRIVRHAAGSLLRKVRS</sequence>
<comment type="caution">
    <text evidence="2">The sequence shown here is derived from an EMBL/GenBank/DDBJ whole genome shotgun (WGS) entry which is preliminary data.</text>
</comment>
<accession>A0A8S8XB09</accession>
<protein>
    <recommendedName>
        <fullName evidence="1">BioF2-like acetyltransferase domain-containing protein</fullName>
    </recommendedName>
</protein>